<dbReference type="Gene3D" id="1.10.4020.10">
    <property type="entry name" value="DNA breaking-rejoining enzymes"/>
    <property type="match status" value="1"/>
</dbReference>
<dbReference type="EMBL" id="AFYH01185034">
    <property type="status" value="NOT_ANNOTATED_CDS"/>
    <property type="molecule type" value="Genomic_DNA"/>
</dbReference>
<protein>
    <recommendedName>
        <fullName evidence="2">SCAN box domain-containing protein</fullName>
    </recommendedName>
</protein>
<organism evidence="3 4">
    <name type="scientific">Latimeria chalumnae</name>
    <name type="common">Coelacanth</name>
    <dbReference type="NCBI Taxonomy" id="7897"/>
    <lineage>
        <taxon>Eukaryota</taxon>
        <taxon>Metazoa</taxon>
        <taxon>Chordata</taxon>
        <taxon>Craniata</taxon>
        <taxon>Vertebrata</taxon>
        <taxon>Euteleostomi</taxon>
        <taxon>Coelacanthiformes</taxon>
        <taxon>Coelacanthidae</taxon>
        <taxon>Latimeria</taxon>
    </lineage>
</organism>
<dbReference type="PANTHER" id="PTHR46888">
    <property type="entry name" value="ZINC KNUCKLE DOMAINCONTAINING PROTEIN-RELATED"/>
    <property type="match status" value="1"/>
</dbReference>
<dbReference type="OMA" id="RSAKWEG"/>
<name>H3A7G6_LATCH</name>
<dbReference type="Pfam" id="PF02023">
    <property type="entry name" value="SCAN"/>
    <property type="match status" value="1"/>
</dbReference>
<dbReference type="SMART" id="SM00431">
    <property type="entry name" value="SCAN"/>
    <property type="match status" value="1"/>
</dbReference>
<dbReference type="PANTHER" id="PTHR46888:SF15">
    <property type="entry name" value="ZINC FINGER AND SCAN DOMAIN-CONTAINING PROTEIN 12-LIKE"/>
    <property type="match status" value="1"/>
</dbReference>
<dbReference type="HOGENOM" id="CLU_066570_0_0_1"/>
<evidence type="ECO:0000259" key="2">
    <source>
        <dbReference type="PROSITE" id="PS50804"/>
    </source>
</evidence>
<feature type="domain" description="SCAN box" evidence="2">
    <location>
        <begin position="168"/>
        <end position="229"/>
    </location>
</feature>
<sequence>ELEREEGKGLELYSVTKRTAMCNLERSQKAIEAQRETNRVLLSQVAQSQAEIQELRQRLSQMRTAENPAWPIQASLVLQKVTPEDNVEAYLLTFERSAKWEGWPKEQWAGIVAPFLVGDAQKAYFNLELEAAANYTLLKAEILAQAGVTPMVQAQRFHSWTYCSGKARSQMFDLIHLAQWWLQPEVNTAARIVELIVMDRYLRALPRAIWKWVGQGDPTNAQELIALIEKQIAAKELLKASVAGTPQNHEHTLNLKSGTGTGKTKEGLGDAEEQFRTAKELEEGSLSAYQCYKCNECPNTKKLMDCSLGEPEWVSVNVDGKETMALTDSGSAMTLVSSTLV</sequence>
<proteinExistence type="predicted"/>
<dbReference type="PROSITE" id="PS50804">
    <property type="entry name" value="SCAN_BOX"/>
    <property type="match status" value="1"/>
</dbReference>
<reference evidence="3" key="3">
    <citation type="submission" date="2025-09" db="UniProtKB">
        <authorList>
            <consortium name="Ensembl"/>
        </authorList>
    </citation>
    <scope>IDENTIFICATION</scope>
</reference>
<dbReference type="SUPFAM" id="SSF47353">
    <property type="entry name" value="Retrovirus capsid dimerization domain-like"/>
    <property type="match status" value="1"/>
</dbReference>
<dbReference type="Ensembl" id="ENSLACT00000005636.1">
    <property type="protein sequence ID" value="ENSLACP00000005587.1"/>
    <property type="gene ID" value="ENSLACG00000004967.1"/>
</dbReference>
<dbReference type="GeneTree" id="ENSGT00940000159113"/>
<reference evidence="3" key="2">
    <citation type="submission" date="2025-08" db="UniProtKB">
        <authorList>
            <consortium name="Ensembl"/>
        </authorList>
    </citation>
    <scope>IDENTIFICATION</scope>
</reference>
<accession>H3A7G6</accession>
<dbReference type="InterPro" id="IPR038269">
    <property type="entry name" value="SCAN_sf"/>
</dbReference>
<dbReference type="FunCoup" id="H3A7G6">
    <property type="interactions" value="4312"/>
</dbReference>
<evidence type="ECO:0000256" key="1">
    <source>
        <dbReference type="SAM" id="Coils"/>
    </source>
</evidence>
<keyword evidence="1" id="KW-0175">Coiled coil</keyword>
<dbReference type="Proteomes" id="UP000008672">
    <property type="component" value="Unassembled WGS sequence"/>
</dbReference>
<keyword evidence="4" id="KW-1185">Reference proteome</keyword>
<dbReference type="InterPro" id="IPR003309">
    <property type="entry name" value="SCAN_dom"/>
</dbReference>
<reference evidence="4" key="1">
    <citation type="submission" date="2011-08" db="EMBL/GenBank/DDBJ databases">
        <title>The draft genome of Latimeria chalumnae.</title>
        <authorList>
            <person name="Di Palma F."/>
            <person name="Alfoldi J."/>
            <person name="Johnson J."/>
            <person name="Berlin A."/>
            <person name="Gnerre S."/>
            <person name="Jaffe D."/>
            <person name="MacCallum I."/>
            <person name="Young S."/>
            <person name="Walker B.J."/>
            <person name="Lander E."/>
            <person name="Lindblad-Toh K."/>
        </authorList>
    </citation>
    <scope>NUCLEOTIDE SEQUENCE [LARGE SCALE GENOMIC DNA]</scope>
    <source>
        <strain evidence="4">Wild caught</strain>
    </source>
</reference>
<dbReference type="AlphaFoldDB" id="H3A7G6"/>
<feature type="coiled-coil region" evidence="1">
    <location>
        <begin position="38"/>
        <end position="65"/>
    </location>
</feature>
<evidence type="ECO:0000313" key="4">
    <source>
        <dbReference type="Proteomes" id="UP000008672"/>
    </source>
</evidence>
<evidence type="ECO:0000313" key="3">
    <source>
        <dbReference type="Ensembl" id="ENSLACP00000005587.1"/>
    </source>
</evidence>
<dbReference type="InParanoid" id="H3A7G6"/>